<dbReference type="Proteomes" id="UP001221217">
    <property type="component" value="Unassembled WGS sequence"/>
</dbReference>
<feature type="transmembrane region" description="Helical" evidence="1">
    <location>
        <begin position="121"/>
        <end position="144"/>
    </location>
</feature>
<proteinExistence type="predicted"/>
<feature type="transmembrane region" description="Helical" evidence="1">
    <location>
        <begin position="212"/>
        <end position="232"/>
    </location>
</feature>
<evidence type="ECO:0000313" key="3">
    <source>
        <dbReference type="Proteomes" id="UP001221217"/>
    </source>
</evidence>
<evidence type="ECO:0000313" key="2">
    <source>
        <dbReference type="EMBL" id="MDC7226519.1"/>
    </source>
</evidence>
<name>A0AAJ1MNL2_9SPIO</name>
<feature type="transmembrane region" description="Helical" evidence="1">
    <location>
        <begin position="92"/>
        <end position="115"/>
    </location>
</feature>
<feature type="transmembrane region" description="Helical" evidence="1">
    <location>
        <begin position="156"/>
        <end position="174"/>
    </location>
</feature>
<feature type="transmembrane region" description="Helical" evidence="1">
    <location>
        <begin position="180"/>
        <end position="200"/>
    </location>
</feature>
<protein>
    <submittedName>
        <fullName evidence="2">Uncharacterized protein</fullName>
    </submittedName>
</protein>
<dbReference type="EMBL" id="JAQQAL010000012">
    <property type="protein sequence ID" value="MDC7226519.1"/>
    <property type="molecule type" value="Genomic_DNA"/>
</dbReference>
<keyword evidence="1" id="KW-0472">Membrane</keyword>
<organism evidence="2 3">
    <name type="scientific">Candidatus Thalassospirochaeta sargassi</name>
    <dbReference type="NCBI Taxonomy" id="3119039"/>
    <lineage>
        <taxon>Bacteria</taxon>
        <taxon>Pseudomonadati</taxon>
        <taxon>Spirochaetota</taxon>
        <taxon>Spirochaetia</taxon>
        <taxon>Spirochaetales</taxon>
        <taxon>Spirochaetaceae</taxon>
        <taxon>Candidatus Thalassospirochaeta</taxon>
    </lineage>
</organism>
<gene>
    <name evidence="2" type="ORF">PQJ61_07120</name>
</gene>
<feature type="transmembrane region" description="Helical" evidence="1">
    <location>
        <begin position="36"/>
        <end position="56"/>
    </location>
</feature>
<reference evidence="2 3" key="1">
    <citation type="submission" date="2022-12" db="EMBL/GenBank/DDBJ databases">
        <title>Metagenome assembled genome from gulf of manar.</title>
        <authorList>
            <person name="Kohli P."/>
            <person name="Pk S."/>
            <person name="Venkata Ramana C."/>
            <person name="Sasikala C."/>
        </authorList>
    </citation>
    <scope>NUCLEOTIDE SEQUENCE [LARGE SCALE GENOMIC DNA]</scope>
    <source>
        <strain evidence="2">JB008</strain>
    </source>
</reference>
<comment type="caution">
    <text evidence="2">The sequence shown here is derived from an EMBL/GenBank/DDBJ whole genome shotgun (WGS) entry which is preliminary data.</text>
</comment>
<keyword evidence="1" id="KW-1133">Transmembrane helix</keyword>
<sequence>MILRIPWLLLSAANFIIQLLYFYRDSSTGLFRAKKITTPLLLFSGLLIVIVNHSGVPLVPGVILLAMGLGELGIEGSSVVEKHGGEEAGAGGSIIVLLAAILFLLVNIFLGIVLIHRNGAAGLPAASAIAIGITGLKLVISIRVFKPEAVVRTQMLLYGAGLAVLCSGGIADLMNGLSRLGLAALVLVVSDTLVLIRMGAGFDKSTKSGFRTLLIFLIVILVLYYFYIWLLISI</sequence>
<dbReference type="AlphaFoldDB" id="A0AAJ1MNL2"/>
<feature type="transmembrane region" description="Helical" evidence="1">
    <location>
        <begin position="6"/>
        <end position="24"/>
    </location>
</feature>
<accession>A0AAJ1MNL2</accession>
<keyword evidence="1" id="KW-0812">Transmembrane</keyword>
<evidence type="ECO:0000256" key="1">
    <source>
        <dbReference type="SAM" id="Phobius"/>
    </source>
</evidence>